<evidence type="ECO:0000259" key="7">
    <source>
        <dbReference type="PROSITE" id="PS50160"/>
    </source>
</evidence>
<dbReference type="InterPro" id="IPR029319">
    <property type="entry name" value="DNA_ligase_OB"/>
</dbReference>
<dbReference type="GO" id="GO:0006260">
    <property type="term" value="P:DNA replication"/>
    <property type="evidence" value="ECO:0007669"/>
    <property type="project" value="UniProtKB-KW"/>
</dbReference>
<dbReference type="Pfam" id="PF14743">
    <property type="entry name" value="DNA_ligase_OB_2"/>
    <property type="match status" value="1"/>
</dbReference>
<dbReference type="Gene3D" id="3.30.470.30">
    <property type="entry name" value="DNA ligase/mRNA capping enzyme"/>
    <property type="match status" value="1"/>
</dbReference>
<dbReference type="GO" id="GO:0003910">
    <property type="term" value="F:DNA ligase (ATP) activity"/>
    <property type="evidence" value="ECO:0007669"/>
    <property type="project" value="InterPro"/>
</dbReference>
<dbReference type="PROSITE" id="PS50160">
    <property type="entry name" value="DNA_LIGASE_A3"/>
    <property type="match status" value="1"/>
</dbReference>
<keyword evidence="6" id="KW-0472">Membrane</keyword>
<keyword evidence="9" id="KW-1185">Reference proteome</keyword>
<dbReference type="InterPro" id="IPR050326">
    <property type="entry name" value="NAD_dep_DNA_ligaseB"/>
</dbReference>
<feature type="transmembrane region" description="Helical" evidence="6">
    <location>
        <begin position="20"/>
        <end position="43"/>
    </location>
</feature>
<dbReference type="CDD" id="cd08041">
    <property type="entry name" value="OBF_kDNA_ligase_like"/>
    <property type="match status" value="1"/>
</dbReference>
<dbReference type="InterPro" id="IPR016059">
    <property type="entry name" value="DNA_ligase_ATP-dep_CS"/>
</dbReference>
<accession>S9W3C1</accession>
<evidence type="ECO:0000313" key="9">
    <source>
        <dbReference type="Proteomes" id="UP000015354"/>
    </source>
</evidence>
<evidence type="ECO:0000256" key="1">
    <source>
        <dbReference type="ARBA" id="ARBA00022598"/>
    </source>
</evidence>
<dbReference type="InterPro" id="IPR025487">
    <property type="entry name" value="DUF4379"/>
</dbReference>
<feature type="region of interest" description="Disordered" evidence="5">
    <location>
        <begin position="159"/>
        <end position="178"/>
    </location>
</feature>
<gene>
    <name evidence="8" type="ORF">STCU_01920</name>
</gene>
<dbReference type="Pfam" id="PF01068">
    <property type="entry name" value="DNA_ligase_A_M"/>
    <property type="match status" value="1"/>
</dbReference>
<dbReference type="OrthoDB" id="411785at2759"/>
<dbReference type="PROSITE" id="PS00333">
    <property type="entry name" value="DNA_LIGASE_A2"/>
    <property type="match status" value="1"/>
</dbReference>
<evidence type="ECO:0000256" key="4">
    <source>
        <dbReference type="ARBA" id="ARBA00023204"/>
    </source>
</evidence>
<dbReference type="InterPro" id="IPR012310">
    <property type="entry name" value="DNA_ligase_ATP-dep_cent"/>
</dbReference>
<dbReference type="PANTHER" id="PTHR47810:SF3">
    <property type="entry name" value="LIGASE, PUTATIVE-RELATED"/>
    <property type="match status" value="1"/>
</dbReference>
<evidence type="ECO:0000256" key="3">
    <source>
        <dbReference type="ARBA" id="ARBA00022763"/>
    </source>
</evidence>
<keyword evidence="3" id="KW-0227">DNA damage</keyword>
<dbReference type="GO" id="GO:0006281">
    <property type="term" value="P:DNA repair"/>
    <property type="evidence" value="ECO:0007669"/>
    <property type="project" value="UniProtKB-KW"/>
</dbReference>
<keyword evidence="2" id="KW-0235">DNA replication</keyword>
<dbReference type="InterPro" id="IPR012340">
    <property type="entry name" value="NA-bd_OB-fold"/>
</dbReference>
<evidence type="ECO:0000256" key="6">
    <source>
        <dbReference type="SAM" id="Phobius"/>
    </source>
</evidence>
<evidence type="ECO:0000256" key="5">
    <source>
        <dbReference type="SAM" id="MobiDB-lite"/>
    </source>
</evidence>
<keyword evidence="6" id="KW-0812">Transmembrane</keyword>
<dbReference type="Proteomes" id="UP000015354">
    <property type="component" value="Unassembled WGS sequence"/>
</dbReference>
<reference evidence="8 9" key="1">
    <citation type="journal article" date="2013" name="PLoS ONE">
        <title>Predicting the Proteins of Angomonas deanei, Strigomonas culicis and Their Respective Endosymbionts Reveals New Aspects of the Trypanosomatidae Family.</title>
        <authorList>
            <person name="Motta M.C."/>
            <person name="Martins A.C."/>
            <person name="de Souza S.S."/>
            <person name="Catta-Preta C.M."/>
            <person name="Silva R."/>
            <person name="Klein C.C."/>
            <person name="de Almeida L.G."/>
            <person name="de Lima Cunha O."/>
            <person name="Ciapina L.P."/>
            <person name="Brocchi M."/>
            <person name="Colabardini A.C."/>
            <person name="de Araujo Lima B."/>
            <person name="Machado C.R."/>
            <person name="de Almeida Soares C.M."/>
            <person name="Probst C.M."/>
            <person name="de Menezes C.B."/>
            <person name="Thompson C.E."/>
            <person name="Bartholomeu D.C."/>
            <person name="Gradia D.F."/>
            <person name="Pavoni D.P."/>
            <person name="Grisard E.C."/>
            <person name="Fantinatti-Garboggini F."/>
            <person name="Marchini F.K."/>
            <person name="Rodrigues-Luiz G.F."/>
            <person name="Wagner G."/>
            <person name="Goldman G.H."/>
            <person name="Fietto J.L."/>
            <person name="Elias M.C."/>
            <person name="Goldman M.H."/>
            <person name="Sagot M.F."/>
            <person name="Pereira M."/>
            <person name="Stoco P.H."/>
            <person name="de Mendonca-Neto R.P."/>
            <person name="Teixeira S.M."/>
            <person name="Maciel T.E."/>
            <person name="de Oliveira Mendes T.A."/>
            <person name="Urmenyi T.P."/>
            <person name="de Souza W."/>
            <person name="Schenkman S."/>
            <person name="de Vasconcelos A.T."/>
        </authorList>
    </citation>
    <scope>NUCLEOTIDE SEQUENCE [LARGE SCALE GENOMIC DNA]</scope>
</reference>
<evidence type="ECO:0000313" key="8">
    <source>
        <dbReference type="EMBL" id="EPY33846.1"/>
    </source>
</evidence>
<dbReference type="GO" id="GO:0006310">
    <property type="term" value="P:DNA recombination"/>
    <property type="evidence" value="ECO:0007669"/>
    <property type="project" value="InterPro"/>
</dbReference>
<dbReference type="FunFam" id="3.30.470.30:FF:000032">
    <property type="entry name" value="Mitochondrial DNA ligase, putative"/>
    <property type="match status" value="1"/>
</dbReference>
<organism evidence="8 9">
    <name type="scientific">Strigomonas culicis</name>
    <dbReference type="NCBI Taxonomy" id="28005"/>
    <lineage>
        <taxon>Eukaryota</taxon>
        <taxon>Discoba</taxon>
        <taxon>Euglenozoa</taxon>
        <taxon>Kinetoplastea</taxon>
        <taxon>Metakinetoplastina</taxon>
        <taxon>Trypanosomatida</taxon>
        <taxon>Trypanosomatidae</taxon>
        <taxon>Strigomonadinae</taxon>
        <taxon>Strigomonas</taxon>
    </lineage>
</organism>
<keyword evidence="6" id="KW-1133">Transmembrane helix</keyword>
<keyword evidence="4" id="KW-0234">DNA repair</keyword>
<dbReference type="PANTHER" id="PTHR47810">
    <property type="entry name" value="DNA LIGASE"/>
    <property type="match status" value="1"/>
</dbReference>
<dbReference type="AlphaFoldDB" id="S9W3C1"/>
<dbReference type="SUPFAM" id="SSF50249">
    <property type="entry name" value="Nucleic acid-binding proteins"/>
    <property type="match status" value="1"/>
</dbReference>
<dbReference type="GO" id="GO:0005524">
    <property type="term" value="F:ATP binding"/>
    <property type="evidence" value="ECO:0007669"/>
    <property type="project" value="InterPro"/>
</dbReference>
<name>S9W3C1_9TRYP</name>
<comment type="caution">
    <text evidence="8">The sequence shown here is derived from an EMBL/GenBank/DDBJ whole genome shotgun (WGS) entry which is preliminary data.</text>
</comment>
<dbReference type="Gene3D" id="2.40.50.140">
    <property type="entry name" value="Nucleic acid-binding proteins"/>
    <property type="match status" value="1"/>
</dbReference>
<evidence type="ECO:0000256" key="2">
    <source>
        <dbReference type="ARBA" id="ARBA00022705"/>
    </source>
</evidence>
<keyword evidence="1 8" id="KW-0436">Ligase</keyword>
<feature type="domain" description="ATP-dependent DNA ligase family profile" evidence="7">
    <location>
        <begin position="328"/>
        <end position="481"/>
    </location>
</feature>
<proteinExistence type="predicted"/>
<dbReference type="EMBL" id="ATMH01001920">
    <property type="protein sequence ID" value="EPY33846.1"/>
    <property type="molecule type" value="Genomic_DNA"/>
</dbReference>
<dbReference type="SUPFAM" id="SSF56091">
    <property type="entry name" value="DNA ligase/mRNA capping enzyme, catalytic domain"/>
    <property type="match status" value="1"/>
</dbReference>
<dbReference type="Pfam" id="PF14311">
    <property type="entry name" value="DUF4379"/>
    <property type="match status" value="1"/>
</dbReference>
<sequence>MYYFLKKKWNRNGRPLPLRIFFSLPYSAESNFSFCFYFTSLIYTYTPIDMFRRSLFAFAAAADKVLLFGSAKSRTPEQRKIYKQLQQTTIEAAFPHIAACWVGPCWGTVMQTPANLAPICAKRAVWRCSQCHEEFEMGISKFINEGGVCPVCHKQQKRRRRPAEGGAKGKAAAAAGDEAETYERAPRMIHSNYQSVLYTNAEWETKNVQPMLAQRWELVSDQLLQKSAAGESVSLLASPKIDGIRCMVGYNKAQKNIVFFSRGGIVLECCHGIEQQLEPLFARDPTLMLTGSSFAPECNFEQLNGFVRRLRKTSTPEVRLAQDRLLEYFAFDIMYSQLLSAPDAPFEERYRLLKQLIPTCGAKRISNYVHDEKKKKRIRDSARLANAVVNAQGDKKVKVYHVPAARVHPEEMESVLQEACSQGFEGVMLRRPEFPYEHGKRSFGLLKYKQMHDAEYKIVGFVAGEGKFKGGMGAFVCETKGGLRFHAPPKVSLERRLALWKERSELMGKYVTIQYQELSSQDVPRFPIAKSVRGGNNKQEWL</sequence>
<protein>
    <submittedName>
        <fullName evidence="8">DNA ligase (ATP)</fullName>
    </submittedName>
</protein>